<organism evidence="1">
    <name type="scientific">Myoviridae sp. ctj3P51</name>
    <dbReference type="NCBI Taxonomy" id="2826687"/>
    <lineage>
        <taxon>Viruses</taxon>
        <taxon>Duplodnaviria</taxon>
        <taxon>Heunggongvirae</taxon>
        <taxon>Uroviricota</taxon>
        <taxon>Caudoviricetes</taxon>
    </lineage>
</organism>
<proteinExistence type="predicted"/>
<reference evidence="1" key="1">
    <citation type="journal article" date="2021" name="Proc. Natl. Acad. Sci. U.S.A.">
        <title>A Catalog of Tens of Thousands of Viruses from Human Metagenomes Reveals Hidden Associations with Chronic Diseases.</title>
        <authorList>
            <person name="Tisza M.J."/>
            <person name="Buck C.B."/>
        </authorList>
    </citation>
    <scope>NUCLEOTIDE SEQUENCE</scope>
    <source>
        <strain evidence="1">Ctj3P51</strain>
    </source>
</reference>
<name>A0A8S5NR30_9CAUD</name>
<accession>A0A8S5NR30</accession>
<dbReference type="EMBL" id="BK015217">
    <property type="protein sequence ID" value="DAD96499.1"/>
    <property type="molecule type" value="Genomic_DNA"/>
</dbReference>
<evidence type="ECO:0000313" key="1">
    <source>
        <dbReference type="EMBL" id="DAD96499.1"/>
    </source>
</evidence>
<sequence>MSANEMLQNWWCDGCDGNVIKCQESRICEGQLSINSDVRLIDFLYRSPAILANMMIAASMRRDEFVLTSPAGTFKDIDDATAKTVEWLMQPYGGDTNE</sequence>
<protein>
    <submittedName>
        <fullName evidence="1">Uncharacterized protein</fullName>
    </submittedName>
</protein>